<sequence>MLVIVIISTIMIPVYPTVERQYQYYLLEQEAQKLATFLERSRQQAILEKRRTVVRFYVSSFPNSYGLRDEVNIVERHYLPDDISLYQNIASNNLIEFGSLGNVRPAGGTIRLTNSYGQSKEIIIHLFSGIIEVR</sequence>
<dbReference type="STRING" id="766136.BHF68_01635"/>
<keyword evidence="2" id="KW-1185">Reference proteome</keyword>
<evidence type="ECO:0000313" key="2">
    <source>
        <dbReference type="Proteomes" id="UP000094296"/>
    </source>
</evidence>
<name>A0A1E5G5G3_9FIRM</name>
<comment type="caution">
    <text evidence="1">The sequence shown here is derived from an EMBL/GenBank/DDBJ whole genome shotgun (WGS) entry which is preliminary data.</text>
</comment>
<accession>A0A1E5G5G3</accession>
<dbReference type="EMBL" id="MIJE01000001">
    <property type="protein sequence ID" value="OEF98406.1"/>
    <property type="molecule type" value="Genomic_DNA"/>
</dbReference>
<gene>
    <name evidence="1" type="ORF">BHF68_01635</name>
</gene>
<protein>
    <recommendedName>
        <fullName evidence="3">General secretion pathway GspH domain-containing protein</fullName>
    </recommendedName>
</protein>
<dbReference type="Proteomes" id="UP000094296">
    <property type="component" value="Unassembled WGS sequence"/>
</dbReference>
<proteinExistence type="predicted"/>
<organism evidence="1 2">
    <name type="scientific">Desulfuribacillus alkaliarsenatis</name>
    <dbReference type="NCBI Taxonomy" id="766136"/>
    <lineage>
        <taxon>Bacteria</taxon>
        <taxon>Bacillati</taxon>
        <taxon>Bacillota</taxon>
        <taxon>Desulfuribacillia</taxon>
        <taxon>Desulfuribacillales</taxon>
        <taxon>Desulfuribacillaceae</taxon>
        <taxon>Desulfuribacillus</taxon>
    </lineage>
</organism>
<evidence type="ECO:0008006" key="3">
    <source>
        <dbReference type="Google" id="ProtNLM"/>
    </source>
</evidence>
<evidence type="ECO:0000313" key="1">
    <source>
        <dbReference type="EMBL" id="OEF98406.1"/>
    </source>
</evidence>
<dbReference type="AlphaFoldDB" id="A0A1E5G5G3"/>
<reference evidence="1 2" key="1">
    <citation type="submission" date="2016-09" db="EMBL/GenBank/DDBJ databases">
        <title>Draft genome sequence for the type strain of Desulfuribacillus alkaliarsenatis AHT28, an obligately anaerobic, sulfidogenic bacterium isolated from Russian soda lake sediments.</title>
        <authorList>
            <person name="Abin C.A."/>
            <person name="Hollibaugh J.T."/>
        </authorList>
    </citation>
    <scope>NUCLEOTIDE SEQUENCE [LARGE SCALE GENOMIC DNA]</scope>
    <source>
        <strain evidence="1 2">AHT28</strain>
    </source>
</reference>